<evidence type="ECO:0000313" key="2">
    <source>
        <dbReference type="EMBL" id="KAJ6640284.1"/>
    </source>
</evidence>
<keyword evidence="3" id="KW-1185">Reference proteome</keyword>
<feature type="non-terminal residue" evidence="2">
    <location>
        <position position="1"/>
    </location>
</feature>
<dbReference type="OrthoDB" id="7488383at2759"/>
<proteinExistence type="predicted"/>
<dbReference type="Proteomes" id="UP001151699">
    <property type="component" value="Chromosome X"/>
</dbReference>
<feature type="region of interest" description="Disordered" evidence="1">
    <location>
        <begin position="204"/>
        <end position="237"/>
    </location>
</feature>
<evidence type="ECO:0000313" key="3">
    <source>
        <dbReference type="Proteomes" id="UP001151699"/>
    </source>
</evidence>
<feature type="region of interest" description="Disordered" evidence="1">
    <location>
        <begin position="1"/>
        <end position="31"/>
    </location>
</feature>
<feature type="compositionally biased region" description="Basic and acidic residues" evidence="1">
    <location>
        <begin position="228"/>
        <end position="237"/>
    </location>
</feature>
<name>A0A9Q0N004_9DIPT</name>
<sequence length="237" mass="23567">EDQENNVDGAAMSGEKESESESESEEGPTGLVGLIANLSGGDEGSDVGAIIGALTGVVTNLFGPNGLDVPSLLGTGTSLLAGLLAGDENFGKVLGTYVGVAVDGLSGGGGAALNGQFFGQFLGTVLSQLSADPDDEELPAKPIIFLQNFFSGSKQATSKAGEEDTKDAGHKPSHGSDFFGFITNVISSIVGGLTSIILNTSLGSSGGSSQGSADLSGGSSAASSSSHPKPDTDQYHH</sequence>
<organism evidence="2 3">
    <name type="scientific">Pseudolycoriella hygida</name>
    <dbReference type="NCBI Taxonomy" id="35572"/>
    <lineage>
        <taxon>Eukaryota</taxon>
        <taxon>Metazoa</taxon>
        <taxon>Ecdysozoa</taxon>
        <taxon>Arthropoda</taxon>
        <taxon>Hexapoda</taxon>
        <taxon>Insecta</taxon>
        <taxon>Pterygota</taxon>
        <taxon>Neoptera</taxon>
        <taxon>Endopterygota</taxon>
        <taxon>Diptera</taxon>
        <taxon>Nematocera</taxon>
        <taxon>Sciaroidea</taxon>
        <taxon>Sciaridae</taxon>
        <taxon>Pseudolycoriella</taxon>
    </lineage>
</organism>
<accession>A0A9Q0N004</accession>
<reference evidence="2" key="1">
    <citation type="submission" date="2022-07" db="EMBL/GenBank/DDBJ databases">
        <authorList>
            <person name="Trinca V."/>
            <person name="Uliana J.V.C."/>
            <person name="Torres T.T."/>
            <person name="Ward R.J."/>
            <person name="Monesi N."/>
        </authorList>
    </citation>
    <scope>NUCLEOTIDE SEQUENCE</scope>
    <source>
        <strain evidence="2">HSMRA1968</strain>
        <tissue evidence="2">Whole embryos</tissue>
    </source>
</reference>
<gene>
    <name evidence="2" type="ORF">Bhyg_13034</name>
</gene>
<dbReference type="EMBL" id="WJQU01000003">
    <property type="protein sequence ID" value="KAJ6640284.1"/>
    <property type="molecule type" value="Genomic_DNA"/>
</dbReference>
<comment type="caution">
    <text evidence="2">The sequence shown here is derived from an EMBL/GenBank/DDBJ whole genome shotgun (WGS) entry which is preliminary data.</text>
</comment>
<evidence type="ECO:0000256" key="1">
    <source>
        <dbReference type="SAM" id="MobiDB-lite"/>
    </source>
</evidence>
<protein>
    <submittedName>
        <fullName evidence="2">Uncharacterized protein</fullName>
    </submittedName>
</protein>
<dbReference type="AlphaFoldDB" id="A0A9Q0N004"/>
<feature type="compositionally biased region" description="Low complexity" evidence="1">
    <location>
        <begin position="210"/>
        <end position="226"/>
    </location>
</feature>